<sequence length="827" mass="96400">MFERDWETLNEDQRLVVKNIKDSLLVLAPAGTGKTKVIAMRTAYLLNQKVPPTSILCLTFTNKAAREMEERIGLYDKHNVRHLTIRTFHSFCYYLINQEKQNTRLAFPCTIIDESDTQDILKRIIFALTKQEEKYMGNMTSFIENVKKYRLNFSFDTELKEERLVKAYLKEYPSKDPIILQYGARILRLYEKYLKENNCVDFIDLIIEATYLLEDPEIRAKWQKRYHYIQVDEMQDTSTREYHIIKVLAKENHIALYGDFNQTIYEWRGSAPQTMIGDYKEIFNPVEITLKTNYRSTQLLLKAANSFIRNSNLYPSLSIPYAKEIGEPIEVFCGGSQEAEILMIAKSISEHYTAEHKQIAILTRTNSLAKSIYKMLEKKGIPCIRVEDIRLMRTTEVKDLLAVMSYAINLRNSYALEKIIKHPVIHMEQWLIQELKKTKSGYMYLHDWFLAENNDPYQPLIEGYMQNKIVVLDVESTGLDTTSDDIIQIAAICYGKDGVKDQLDVLVKPTKSVGDSYYVHGFTDDQLEREGLEIPHALDLLGDFIKDKIVVGHNIKYDLSIIESMLYRHHKQSFAYPGVYDTLDLAHKIYPYLPNHKLGTLSELIKTQAKPNHNALQDILATSEVLTHFIKKLNEKKDERYSYLEAYYPYVQGVKEQVQSMTKEILKKPTYEAISYLMNSCNYKSAYSKEALQNLRDFYKMAQQLYEEHLSYEDNIMKLLTFSALHASEVEQSALFKGKIPVMTLHQAKGLEFDYVYMAGCNEDIFPSRRSVKEGYLEEEKRLFYVGMTRAKKKLYLSYHTGKKMSFLVEEIGEGFKNYRQVALDKV</sequence>
<dbReference type="GO" id="GO:0043138">
    <property type="term" value="F:3'-5' DNA helicase activity"/>
    <property type="evidence" value="ECO:0007669"/>
    <property type="project" value="UniProtKB-EC"/>
</dbReference>
<dbReference type="CDD" id="cd06127">
    <property type="entry name" value="DEDDh"/>
    <property type="match status" value="1"/>
</dbReference>
<dbReference type="GO" id="GO:0000725">
    <property type="term" value="P:recombinational repair"/>
    <property type="evidence" value="ECO:0007669"/>
    <property type="project" value="TreeGrafter"/>
</dbReference>
<dbReference type="InterPro" id="IPR013986">
    <property type="entry name" value="DExx_box_DNA_helicase_dom_sf"/>
</dbReference>
<evidence type="ECO:0000256" key="9">
    <source>
        <dbReference type="ARBA" id="ARBA00034617"/>
    </source>
</evidence>
<dbReference type="GO" id="GO:0005524">
    <property type="term" value="F:ATP binding"/>
    <property type="evidence" value="ECO:0007669"/>
    <property type="project" value="UniProtKB-UniRule"/>
</dbReference>
<dbReference type="InterPro" id="IPR013520">
    <property type="entry name" value="Ribonucl_H"/>
</dbReference>
<dbReference type="Gene3D" id="1.10.10.160">
    <property type="match status" value="1"/>
</dbReference>
<gene>
    <name evidence="15" type="ORF">H8718_12465</name>
</gene>
<organism evidence="15 16">
    <name type="scientific">Zhenhengia yiwuensis</name>
    <dbReference type="NCBI Taxonomy" id="2763666"/>
    <lineage>
        <taxon>Bacteria</taxon>
        <taxon>Bacillati</taxon>
        <taxon>Bacillota</taxon>
        <taxon>Clostridia</taxon>
        <taxon>Lachnospirales</taxon>
        <taxon>Lachnospiraceae</taxon>
        <taxon>Zhenhengia</taxon>
    </lineage>
</organism>
<evidence type="ECO:0000256" key="12">
    <source>
        <dbReference type="PROSITE-ProRule" id="PRU00560"/>
    </source>
</evidence>
<keyword evidence="7" id="KW-0238">DNA-binding</keyword>
<dbReference type="PANTHER" id="PTHR11070">
    <property type="entry name" value="UVRD / RECB / PCRA DNA HELICASE FAMILY MEMBER"/>
    <property type="match status" value="1"/>
</dbReference>
<comment type="catalytic activity">
    <reaction evidence="11">
        <text>ATP + H2O = ADP + phosphate + H(+)</text>
        <dbReference type="Rhea" id="RHEA:13065"/>
        <dbReference type="ChEBI" id="CHEBI:15377"/>
        <dbReference type="ChEBI" id="CHEBI:15378"/>
        <dbReference type="ChEBI" id="CHEBI:30616"/>
        <dbReference type="ChEBI" id="CHEBI:43474"/>
        <dbReference type="ChEBI" id="CHEBI:456216"/>
        <dbReference type="EC" id="5.6.2.4"/>
    </reaction>
</comment>
<keyword evidence="8" id="KW-0413">Isomerase</keyword>
<evidence type="ECO:0000256" key="11">
    <source>
        <dbReference type="ARBA" id="ARBA00048988"/>
    </source>
</evidence>
<dbReference type="GO" id="GO:0004527">
    <property type="term" value="F:exonuclease activity"/>
    <property type="evidence" value="ECO:0007669"/>
    <property type="project" value="UniProtKB-KW"/>
</dbReference>
<dbReference type="Pfam" id="PF00580">
    <property type="entry name" value="UvrD-helicase"/>
    <property type="match status" value="1"/>
</dbReference>
<dbReference type="SMART" id="SM00479">
    <property type="entry name" value="EXOIII"/>
    <property type="match status" value="1"/>
</dbReference>
<dbReference type="Gene3D" id="3.40.50.300">
    <property type="entry name" value="P-loop containing nucleotide triphosphate hydrolases"/>
    <property type="match status" value="3"/>
</dbReference>
<evidence type="ECO:0000256" key="8">
    <source>
        <dbReference type="ARBA" id="ARBA00023235"/>
    </source>
</evidence>
<dbReference type="PANTHER" id="PTHR11070:SF2">
    <property type="entry name" value="ATP-DEPENDENT DNA HELICASE SRS2"/>
    <property type="match status" value="1"/>
</dbReference>
<dbReference type="AlphaFoldDB" id="A0A926IF99"/>
<evidence type="ECO:0000256" key="1">
    <source>
        <dbReference type="ARBA" id="ARBA00009922"/>
    </source>
</evidence>
<evidence type="ECO:0000256" key="4">
    <source>
        <dbReference type="ARBA" id="ARBA00022806"/>
    </source>
</evidence>
<comment type="similarity">
    <text evidence="1">Belongs to the helicase family. UvrD subfamily.</text>
</comment>
<proteinExistence type="inferred from homology"/>
<evidence type="ECO:0000256" key="5">
    <source>
        <dbReference type="ARBA" id="ARBA00022839"/>
    </source>
</evidence>
<keyword evidence="3 12" id="KW-0378">Hydrolase</keyword>
<keyword evidence="6 12" id="KW-0067">ATP-binding</keyword>
<evidence type="ECO:0000313" key="15">
    <source>
        <dbReference type="EMBL" id="MBC8580341.1"/>
    </source>
</evidence>
<feature type="domain" description="UvrD-like helicase C-terminal" evidence="14">
    <location>
        <begin position="298"/>
        <end position="750"/>
    </location>
</feature>
<dbReference type="InterPro" id="IPR012337">
    <property type="entry name" value="RNaseH-like_sf"/>
</dbReference>
<keyword evidence="5" id="KW-0540">Nuclease</keyword>
<dbReference type="SUPFAM" id="SSF52540">
    <property type="entry name" value="P-loop containing nucleoside triphosphate hydrolases"/>
    <property type="match status" value="1"/>
</dbReference>
<feature type="domain" description="UvrD-like helicase ATP-binding" evidence="13">
    <location>
        <begin position="7"/>
        <end position="297"/>
    </location>
</feature>
<dbReference type="PROSITE" id="PS51217">
    <property type="entry name" value="UVRD_HELICASE_CTER"/>
    <property type="match status" value="1"/>
</dbReference>
<evidence type="ECO:0000256" key="3">
    <source>
        <dbReference type="ARBA" id="ARBA00022801"/>
    </source>
</evidence>
<dbReference type="FunFam" id="3.30.420.10:FF:000045">
    <property type="entry name" value="3'-5' exonuclease DinG"/>
    <property type="match status" value="1"/>
</dbReference>
<dbReference type="GO" id="GO:0033202">
    <property type="term" value="C:DNA helicase complex"/>
    <property type="evidence" value="ECO:0007669"/>
    <property type="project" value="TreeGrafter"/>
</dbReference>
<dbReference type="InterPro" id="IPR000212">
    <property type="entry name" value="DNA_helicase_UvrD/REP"/>
</dbReference>
<dbReference type="Gene3D" id="1.10.486.10">
    <property type="entry name" value="PCRA, domain 4"/>
    <property type="match status" value="2"/>
</dbReference>
<dbReference type="GO" id="GO:0003677">
    <property type="term" value="F:DNA binding"/>
    <property type="evidence" value="ECO:0007669"/>
    <property type="project" value="UniProtKB-KW"/>
</dbReference>
<evidence type="ECO:0000256" key="10">
    <source>
        <dbReference type="ARBA" id="ARBA00034808"/>
    </source>
</evidence>
<dbReference type="InterPro" id="IPR014017">
    <property type="entry name" value="DNA_helicase_UvrD-like_C"/>
</dbReference>
<dbReference type="Proteomes" id="UP000655830">
    <property type="component" value="Unassembled WGS sequence"/>
</dbReference>
<keyword evidence="16" id="KW-1185">Reference proteome</keyword>
<reference evidence="15" key="1">
    <citation type="submission" date="2020-08" db="EMBL/GenBank/DDBJ databases">
        <title>Genome public.</title>
        <authorList>
            <person name="Liu C."/>
            <person name="Sun Q."/>
        </authorList>
    </citation>
    <scope>NUCLEOTIDE SEQUENCE</scope>
    <source>
        <strain evidence="15">NSJ-12</strain>
    </source>
</reference>
<dbReference type="InterPro" id="IPR036397">
    <property type="entry name" value="RNaseH_sf"/>
</dbReference>
<evidence type="ECO:0000256" key="2">
    <source>
        <dbReference type="ARBA" id="ARBA00022741"/>
    </source>
</evidence>
<dbReference type="PROSITE" id="PS51198">
    <property type="entry name" value="UVRD_HELICASE_ATP_BIND"/>
    <property type="match status" value="1"/>
</dbReference>
<dbReference type="CDD" id="cd17932">
    <property type="entry name" value="DEXQc_UvrD"/>
    <property type="match status" value="1"/>
</dbReference>
<protein>
    <recommendedName>
        <fullName evidence="10">DNA 3'-5' helicase</fullName>
        <ecNumber evidence="10">5.6.2.4</ecNumber>
    </recommendedName>
</protein>
<keyword evidence="4 12" id="KW-0347">Helicase</keyword>
<keyword evidence="5" id="KW-0269">Exonuclease</keyword>
<dbReference type="GO" id="GO:0005829">
    <property type="term" value="C:cytosol"/>
    <property type="evidence" value="ECO:0007669"/>
    <property type="project" value="TreeGrafter"/>
</dbReference>
<comment type="caution">
    <text evidence="15">The sequence shown here is derived from an EMBL/GenBank/DDBJ whole genome shotgun (WGS) entry which is preliminary data.</text>
</comment>
<dbReference type="RefSeq" id="WP_177669905.1">
    <property type="nucleotide sequence ID" value="NZ_JACRSY010000019.1"/>
</dbReference>
<evidence type="ECO:0000256" key="6">
    <source>
        <dbReference type="ARBA" id="ARBA00022840"/>
    </source>
</evidence>
<dbReference type="EMBL" id="JACRSY010000019">
    <property type="protein sequence ID" value="MBC8580341.1"/>
    <property type="molecule type" value="Genomic_DNA"/>
</dbReference>
<feature type="binding site" evidence="12">
    <location>
        <begin position="28"/>
        <end position="35"/>
    </location>
    <ligand>
        <name>ATP</name>
        <dbReference type="ChEBI" id="CHEBI:30616"/>
    </ligand>
</feature>
<comment type="catalytic activity">
    <reaction evidence="9">
        <text>Couples ATP hydrolysis with the unwinding of duplex DNA by translocating in the 3'-5' direction.</text>
        <dbReference type="EC" id="5.6.2.4"/>
    </reaction>
</comment>
<accession>A0A926IF99</accession>
<dbReference type="InterPro" id="IPR027417">
    <property type="entry name" value="P-loop_NTPase"/>
</dbReference>
<dbReference type="Pfam" id="PF13361">
    <property type="entry name" value="UvrD_C"/>
    <property type="match status" value="1"/>
</dbReference>
<keyword evidence="2 12" id="KW-0547">Nucleotide-binding</keyword>
<dbReference type="InterPro" id="IPR014016">
    <property type="entry name" value="UvrD-like_ATP-bd"/>
</dbReference>
<evidence type="ECO:0000313" key="16">
    <source>
        <dbReference type="Proteomes" id="UP000655830"/>
    </source>
</evidence>
<dbReference type="Pfam" id="PF00929">
    <property type="entry name" value="RNase_T"/>
    <property type="match status" value="1"/>
</dbReference>
<evidence type="ECO:0000259" key="14">
    <source>
        <dbReference type="PROSITE" id="PS51217"/>
    </source>
</evidence>
<evidence type="ECO:0000256" key="7">
    <source>
        <dbReference type="ARBA" id="ARBA00023125"/>
    </source>
</evidence>
<dbReference type="SUPFAM" id="SSF53098">
    <property type="entry name" value="Ribonuclease H-like"/>
    <property type="match status" value="1"/>
</dbReference>
<name>A0A926IF99_9FIRM</name>
<evidence type="ECO:0000259" key="13">
    <source>
        <dbReference type="PROSITE" id="PS51198"/>
    </source>
</evidence>
<dbReference type="EC" id="5.6.2.4" evidence="10"/>
<dbReference type="Gene3D" id="3.30.420.10">
    <property type="entry name" value="Ribonuclease H-like superfamily/Ribonuclease H"/>
    <property type="match status" value="1"/>
</dbReference>